<dbReference type="Proteomes" id="UP000187181">
    <property type="component" value="Unassembled WGS sequence"/>
</dbReference>
<protein>
    <recommendedName>
        <fullName evidence="4">Hydrogenase maturation factor HypA</fullName>
    </recommendedName>
</protein>
<keyword evidence="1 4" id="KW-0533">Nickel</keyword>
<keyword evidence="3 4" id="KW-0862">Zinc</keyword>
<evidence type="ECO:0000256" key="2">
    <source>
        <dbReference type="ARBA" id="ARBA00022723"/>
    </source>
</evidence>
<dbReference type="RefSeq" id="WP_076671615.1">
    <property type="nucleotide sequence ID" value="NZ_FTPP01000004.1"/>
</dbReference>
<dbReference type="STRING" id="1317125.SAMN05444128_3541"/>
<dbReference type="HAMAP" id="MF_00213">
    <property type="entry name" value="HypA_HybF"/>
    <property type="match status" value="1"/>
</dbReference>
<dbReference type="Pfam" id="PF01155">
    <property type="entry name" value="HypA"/>
    <property type="match status" value="1"/>
</dbReference>
<dbReference type="AlphaFoldDB" id="A0A1R3XRB6"/>
<feature type="binding site" evidence="4">
    <location>
        <position position="2"/>
    </location>
    <ligand>
        <name>Ni(2+)</name>
        <dbReference type="ChEBI" id="CHEBI:49786"/>
    </ligand>
</feature>
<comment type="similarity">
    <text evidence="4">Belongs to the HypA/HybF family.</text>
</comment>
<reference evidence="6" key="1">
    <citation type="submission" date="2017-01" db="EMBL/GenBank/DDBJ databases">
        <authorList>
            <person name="Varghese N."/>
            <person name="Submissions S."/>
        </authorList>
    </citation>
    <scope>NUCLEOTIDE SEQUENCE [LARGE SCALE GENOMIC DNA]</scope>
    <source>
        <strain evidence="6">LP100</strain>
    </source>
</reference>
<gene>
    <name evidence="4" type="primary">hypA</name>
    <name evidence="5" type="ORF">SAMN05444128_3541</name>
</gene>
<feature type="binding site" evidence="4">
    <location>
        <position position="73"/>
    </location>
    <ligand>
        <name>Zn(2+)</name>
        <dbReference type="ChEBI" id="CHEBI:29105"/>
    </ligand>
</feature>
<feature type="binding site" evidence="4">
    <location>
        <position position="91"/>
    </location>
    <ligand>
        <name>Zn(2+)</name>
        <dbReference type="ChEBI" id="CHEBI:29105"/>
    </ligand>
</feature>
<name>A0A1R3XRB6_9BACT</name>
<dbReference type="Gene3D" id="3.30.2320.80">
    <property type="match status" value="1"/>
</dbReference>
<feature type="binding site" evidence="4">
    <location>
        <position position="89"/>
    </location>
    <ligand>
        <name>Zn(2+)</name>
        <dbReference type="ChEBI" id="CHEBI:29105"/>
    </ligand>
</feature>
<feature type="binding site" evidence="4">
    <location>
        <position position="76"/>
    </location>
    <ligand>
        <name>Zn(2+)</name>
        <dbReference type="ChEBI" id="CHEBI:29105"/>
    </ligand>
</feature>
<keyword evidence="6" id="KW-1185">Reference proteome</keyword>
<dbReference type="PIRSF" id="PIRSF004761">
    <property type="entry name" value="Hydrgn_mat_HypA"/>
    <property type="match status" value="1"/>
</dbReference>
<keyword evidence="2 4" id="KW-0479">Metal-binding</keyword>
<evidence type="ECO:0000313" key="6">
    <source>
        <dbReference type="Proteomes" id="UP000187181"/>
    </source>
</evidence>
<dbReference type="InterPro" id="IPR000688">
    <property type="entry name" value="HypA/HybF"/>
</dbReference>
<dbReference type="PANTHER" id="PTHR34535:SF3">
    <property type="entry name" value="HYDROGENASE MATURATION FACTOR HYPA"/>
    <property type="match status" value="1"/>
</dbReference>
<evidence type="ECO:0000256" key="1">
    <source>
        <dbReference type="ARBA" id="ARBA00022596"/>
    </source>
</evidence>
<dbReference type="EMBL" id="FTPP01000004">
    <property type="protein sequence ID" value="SIT94390.1"/>
    <property type="molecule type" value="Genomic_DNA"/>
</dbReference>
<dbReference type="OrthoDB" id="9800361at2"/>
<dbReference type="GO" id="GO:0016151">
    <property type="term" value="F:nickel cation binding"/>
    <property type="evidence" value="ECO:0007669"/>
    <property type="project" value="UniProtKB-UniRule"/>
</dbReference>
<accession>A0A1R3XRB6</accession>
<sequence>MHEISIVRNVFQTLQETYPDKFERITKVQIEAGLLSNIQPILIQNAFEALIMEEPQLADVELEVLLLPIIAHCHTCDKDFEVKRHKFVCDCGTPSKKIVQGEELQISRIEFLENEPQDIKA</sequence>
<comment type="function">
    <text evidence="4">Involved in the maturation of [NiFe] hydrogenases. Required for nickel insertion into the metal center of the hydrogenase.</text>
</comment>
<dbReference type="GO" id="GO:0051604">
    <property type="term" value="P:protein maturation"/>
    <property type="evidence" value="ECO:0007669"/>
    <property type="project" value="InterPro"/>
</dbReference>
<evidence type="ECO:0000313" key="5">
    <source>
        <dbReference type="EMBL" id="SIT94390.1"/>
    </source>
</evidence>
<dbReference type="PANTHER" id="PTHR34535">
    <property type="entry name" value="HYDROGENASE MATURATION FACTOR HYPA"/>
    <property type="match status" value="1"/>
</dbReference>
<evidence type="ECO:0000256" key="3">
    <source>
        <dbReference type="ARBA" id="ARBA00022833"/>
    </source>
</evidence>
<dbReference type="GO" id="GO:0008270">
    <property type="term" value="F:zinc ion binding"/>
    <property type="evidence" value="ECO:0007669"/>
    <property type="project" value="UniProtKB-UniRule"/>
</dbReference>
<proteinExistence type="inferred from homology"/>
<evidence type="ECO:0000256" key="4">
    <source>
        <dbReference type="HAMAP-Rule" id="MF_00213"/>
    </source>
</evidence>
<organism evidence="5 6">
    <name type="scientific">Pontibacter indicus</name>
    <dbReference type="NCBI Taxonomy" id="1317125"/>
    <lineage>
        <taxon>Bacteria</taxon>
        <taxon>Pseudomonadati</taxon>
        <taxon>Bacteroidota</taxon>
        <taxon>Cytophagia</taxon>
        <taxon>Cytophagales</taxon>
        <taxon>Hymenobacteraceae</taxon>
        <taxon>Pontibacter</taxon>
    </lineage>
</organism>